<accession>A0ABM5GI90</accession>
<evidence type="ECO:0000313" key="4">
    <source>
        <dbReference type="RefSeq" id="XP_072857373.1"/>
    </source>
</evidence>
<dbReference type="GeneID" id="140707521"/>
<dbReference type="PANTHER" id="PTHR12295:SF9">
    <property type="entry name" value="PROTEIN FURRY HOMOLOG-LIKE"/>
    <property type="match status" value="1"/>
</dbReference>
<keyword evidence="2" id="KW-1185">Reference proteome</keyword>
<evidence type="ECO:0000313" key="3">
    <source>
        <dbReference type="RefSeq" id="XP_072857372.1"/>
    </source>
</evidence>
<proteinExistence type="predicted"/>
<dbReference type="RefSeq" id="XP_072857372.1">
    <property type="nucleotide sequence ID" value="XM_073001271.1"/>
</dbReference>
<dbReference type="RefSeq" id="XP_072857373.1">
    <property type="nucleotide sequence ID" value="XM_073001272.1"/>
</dbReference>
<name>A0ABM5GI90_9SAUR</name>
<dbReference type="Proteomes" id="UP001652642">
    <property type="component" value="Chromosome 5"/>
</dbReference>
<sequence length="167" mass="19269">MRGGSPSFPPSEENHEAPGWIRNAILVTNMHQRRSVFPQQSFHYSLFMLFSHWAGPFSIMFTPLDRYSDRNMQINRHQYCALKVHQLGSEAVMLLLKLNPDRSNLMYWAVDRCYTGSKRVAAGCFKAIADVFQNRDYRCDTVTLLNLILFKAADSSRAIYEVAMQLL</sequence>
<protein>
    <submittedName>
        <fullName evidence="3 4">Protein furry homolog-like</fullName>
    </submittedName>
</protein>
<dbReference type="PANTHER" id="PTHR12295">
    <property type="entry name" value="FURRY-RELATED"/>
    <property type="match status" value="1"/>
</dbReference>
<organism evidence="2 4">
    <name type="scientific">Pogona vitticeps</name>
    <name type="common">central bearded dragon</name>
    <dbReference type="NCBI Taxonomy" id="103695"/>
    <lineage>
        <taxon>Eukaryota</taxon>
        <taxon>Metazoa</taxon>
        <taxon>Chordata</taxon>
        <taxon>Craniata</taxon>
        <taxon>Vertebrata</taxon>
        <taxon>Euteleostomi</taxon>
        <taxon>Lepidosauria</taxon>
        <taxon>Squamata</taxon>
        <taxon>Bifurcata</taxon>
        <taxon>Unidentata</taxon>
        <taxon>Episquamata</taxon>
        <taxon>Toxicofera</taxon>
        <taxon>Iguania</taxon>
        <taxon>Acrodonta</taxon>
        <taxon>Agamidae</taxon>
        <taxon>Amphibolurinae</taxon>
        <taxon>Pogona</taxon>
    </lineage>
</organism>
<feature type="domain" description="Cell morphogenesis central region" evidence="1">
    <location>
        <begin position="75"/>
        <end position="167"/>
    </location>
</feature>
<dbReference type="InterPro" id="IPR039867">
    <property type="entry name" value="Furry/Tao3/Mor2"/>
</dbReference>
<dbReference type="InterPro" id="IPR029473">
    <property type="entry name" value="MOR2-PAG1_mid"/>
</dbReference>
<evidence type="ECO:0000259" key="1">
    <source>
        <dbReference type="Pfam" id="PF14228"/>
    </source>
</evidence>
<evidence type="ECO:0000313" key="2">
    <source>
        <dbReference type="Proteomes" id="UP001652642"/>
    </source>
</evidence>
<reference evidence="3 4" key="1">
    <citation type="submission" date="2025-05" db="UniProtKB">
        <authorList>
            <consortium name="RefSeq"/>
        </authorList>
    </citation>
    <scope>IDENTIFICATION</scope>
</reference>
<gene>
    <name evidence="3 4" type="primary">LOC140707521</name>
</gene>
<dbReference type="Pfam" id="PF14228">
    <property type="entry name" value="MOR2-PAG1_mid"/>
    <property type="match status" value="1"/>
</dbReference>